<feature type="compositionally biased region" description="Basic and acidic residues" evidence="1">
    <location>
        <begin position="517"/>
        <end position="530"/>
    </location>
</feature>
<feature type="compositionally biased region" description="Basic and acidic residues" evidence="1">
    <location>
        <begin position="79"/>
        <end position="88"/>
    </location>
</feature>
<feature type="region of interest" description="Disordered" evidence="1">
    <location>
        <begin position="808"/>
        <end position="843"/>
    </location>
</feature>
<feature type="region of interest" description="Disordered" evidence="1">
    <location>
        <begin position="433"/>
        <end position="613"/>
    </location>
</feature>
<dbReference type="AlphaFoldDB" id="A0A177TER3"/>
<evidence type="ECO:0000313" key="2">
    <source>
        <dbReference type="EMBL" id="KAE8255948.1"/>
    </source>
</evidence>
<evidence type="ECO:0000313" key="3">
    <source>
        <dbReference type="Proteomes" id="UP000077521"/>
    </source>
</evidence>
<name>A0A177TER3_9BASI</name>
<dbReference type="Proteomes" id="UP000077521">
    <property type="component" value="Unassembled WGS sequence"/>
</dbReference>
<gene>
    <name evidence="2" type="ORF">A4X13_0g2864</name>
</gene>
<sequence length="1221" mass="131795">MWVVRSNFGGLTTETERVLGCGESYEISRKDHGGRELFYNDKEVLLSKSHAFIKVGPAPAEGSPISCDWRPSLELLPPKPRENREPKRMQVLRPKVRDGDEAAADGEQGGGTGDGQAASKDGLQKFLVPKDSAFELFDGDTIDLVKGISIKVKWLPLSFCVTPKTAEGTDRFAETIKEAAGVGIPVFISADWQPAATHLVIKRVQLRPNVVEALHAPATFVNSHFFKHIVEAAVKAEAHRGEFSPILETMDPQKPEYQPTPPDVEGVDPDELLDKMRDAFRVRQRDRPLVGRSVLCFVADENEEARKINGNIAAVLECLGAVVKTHSLKDKPIRNKAAALQVISAFKADASTKAAEQPPGIRRHVAQDQTTIIYYLGDQESLGPIGAAAKEKNCPMPRVVGGDLEWIAYGMREAVALLAPFSGRTEDYVDLTPSTQQQAEGSASPERRDEVPARRDDAPENHAAAREGAADEEHDVDQDQMNEDADGQERTASADKDADKSAEIMSLQRMQQRAASRKKDMFDFDDDSPRRPAARSKAAQRRAAETQAAKSRDTTRTETGTASEASAGPSRSTSAGKKRPLVDLEDMFGDISADGQSMPEGNSVGSKRSMPESAIRQLRAALDEEVRTQAARATQLEAMGMAAGGSLLTQAIPEGDGEEEEEEARSQGALTPLVAMDESGPPESQNAARRGGRKRTATLSPDRGDDTSGRGTKRRKRAADEADKEGGGEENAGGDKQQPEGQAKAKAAESRVVRGHKHKDSGKGPDKDEQFLRAVSTIAKRKKADPFDKEFDQLRIAKPVYNSAGRRIRSEAEMGSGKGGVRVVRAGRTGGGQTKSTDAQDDEVDEEFELFKEMPDDDLDWNLRGNFMQVDIVPLVVEKSDTAPYRIEPDGRPNFKAFRRKGQARKVVDPVRVVSTVLDDLPQLQIGEDSIIDMAPKRTTYGGADDEELEEDDANFTGLQPQPRTYSGHRAKPVNRFQISLGDDENPRADSASQREEPAQSGTGRRGRSQAAPAASGRGQVGGRGRGATQYVEVPDEEEESDPEADLLLNLDDEEFLDEEDQVPETQFSLDSYSAGPSKRGKKATTGTRGGKNALPAWTATSAAEGDSNGDDRRRRAPATRGNISTQSSQLFRGNSESLDPLAEQPSTLASGSVAGSSANGPPGSVVPASRPMDSHDEDTFMGFGASGRRRRTGATGGTAGSAASGTSVSRSAAGRARSRF</sequence>
<feature type="compositionally biased region" description="Basic and acidic residues" evidence="1">
    <location>
        <begin position="761"/>
        <end position="771"/>
    </location>
</feature>
<feature type="region of interest" description="Disordered" evidence="1">
    <location>
        <begin position="75"/>
        <end position="118"/>
    </location>
</feature>
<protein>
    <submittedName>
        <fullName evidence="2">Uncharacterized protein</fullName>
    </submittedName>
</protein>
<feature type="compositionally biased region" description="Basic and acidic residues" evidence="1">
    <location>
        <begin position="718"/>
        <end position="727"/>
    </location>
</feature>
<evidence type="ECO:0000256" key="1">
    <source>
        <dbReference type="SAM" id="MobiDB-lite"/>
    </source>
</evidence>
<feature type="compositionally biased region" description="Polar residues" evidence="1">
    <location>
        <begin position="557"/>
        <end position="575"/>
    </location>
</feature>
<feature type="compositionally biased region" description="Polar residues" evidence="1">
    <location>
        <begin position="1122"/>
        <end position="1138"/>
    </location>
</feature>
<reference evidence="2" key="2">
    <citation type="journal article" date="2019" name="IMA Fungus">
        <title>Genome sequencing and comparison of five Tilletia species to identify candidate genes for the detection of regulated species infecting wheat.</title>
        <authorList>
            <person name="Nguyen H.D.T."/>
            <person name="Sultana T."/>
            <person name="Kesanakurti P."/>
            <person name="Hambleton S."/>
        </authorList>
    </citation>
    <scope>NUCLEOTIDE SEQUENCE</scope>
    <source>
        <strain evidence="2">DAOMC 236416</strain>
    </source>
</reference>
<keyword evidence="3" id="KW-1185">Reference proteome</keyword>
<comment type="caution">
    <text evidence="2">The sequence shown here is derived from an EMBL/GenBank/DDBJ whole genome shotgun (WGS) entry which is preliminary data.</text>
</comment>
<feature type="region of interest" description="Disordered" evidence="1">
    <location>
        <begin position="937"/>
        <end position="1221"/>
    </location>
</feature>
<feature type="compositionally biased region" description="Acidic residues" evidence="1">
    <location>
        <begin position="472"/>
        <end position="486"/>
    </location>
</feature>
<feature type="compositionally biased region" description="Acidic residues" evidence="1">
    <location>
        <begin position="944"/>
        <end position="954"/>
    </location>
</feature>
<feature type="compositionally biased region" description="Basic and acidic residues" evidence="1">
    <location>
        <begin position="445"/>
        <end position="471"/>
    </location>
</feature>
<feature type="compositionally biased region" description="Low complexity" evidence="1">
    <location>
        <begin position="1201"/>
        <end position="1221"/>
    </location>
</feature>
<feature type="compositionally biased region" description="Low complexity" evidence="1">
    <location>
        <begin position="1150"/>
        <end position="1168"/>
    </location>
</feature>
<dbReference type="EMBL" id="LWDF02000146">
    <property type="protein sequence ID" value="KAE8255948.1"/>
    <property type="molecule type" value="Genomic_DNA"/>
</dbReference>
<feature type="compositionally biased region" description="Basic and acidic residues" evidence="1">
    <location>
        <begin position="487"/>
        <end position="502"/>
    </location>
</feature>
<accession>A0A177TER3</accession>
<feature type="compositionally biased region" description="Acidic residues" evidence="1">
    <location>
        <begin position="1034"/>
        <end position="1063"/>
    </location>
</feature>
<proteinExistence type="predicted"/>
<reference evidence="2" key="1">
    <citation type="submission" date="2016-04" db="EMBL/GenBank/DDBJ databases">
        <authorList>
            <person name="Nguyen H.D."/>
            <person name="Samba Siva P."/>
            <person name="Cullis J."/>
            <person name="Levesque C.A."/>
            <person name="Hambleton S."/>
        </authorList>
    </citation>
    <scope>NUCLEOTIDE SEQUENCE</scope>
    <source>
        <strain evidence="2">DAOMC 236416</strain>
    </source>
</reference>
<feature type="compositionally biased region" description="Basic and acidic residues" evidence="1">
    <location>
        <begin position="985"/>
        <end position="998"/>
    </location>
</feature>
<organism evidence="2 3">
    <name type="scientific">Tilletia indica</name>
    <dbReference type="NCBI Taxonomy" id="43049"/>
    <lineage>
        <taxon>Eukaryota</taxon>
        <taxon>Fungi</taxon>
        <taxon>Dikarya</taxon>
        <taxon>Basidiomycota</taxon>
        <taxon>Ustilaginomycotina</taxon>
        <taxon>Exobasidiomycetes</taxon>
        <taxon>Tilletiales</taxon>
        <taxon>Tilletiaceae</taxon>
        <taxon>Tilletia</taxon>
    </lineage>
</organism>
<feature type="region of interest" description="Disordered" evidence="1">
    <location>
        <begin position="642"/>
        <end position="773"/>
    </location>
</feature>